<keyword evidence="3 9" id="KW-0479">Metal-binding</keyword>
<reference evidence="11 12" key="1">
    <citation type="submission" date="2016-12" db="EMBL/GenBank/DDBJ databases">
        <title>Diversity of luminous bacteria.</title>
        <authorList>
            <person name="Yoshizawa S."/>
            <person name="Kogure K."/>
        </authorList>
    </citation>
    <scope>NUCLEOTIDE SEQUENCE [LARGE SCALE GENOMIC DNA]</scope>
    <source>
        <strain evidence="11 12">SA4-48</strain>
    </source>
</reference>
<dbReference type="GO" id="GO:0046872">
    <property type="term" value="F:metal ion binding"/>
    <property type="evidence" value="ECO:0007669"/>
    <property type="project" value="UniProtKB-KW"/>
</dbReference>
<dbReference type="PROSITE" id="PS00534">
    <property type="entry name" value="FERROCHELATASE"/>
    <property type="match status" value="1"/>
</dbReference>
<keyword evidence="2 9" id="KW-0963">Cytoplasm</keyword>
<keyword evidence="4 9" id="KW-0408">Iron</keyword>
<dbReference type="PANTHER" id="PTHR11108">
    <property type="entry name" value="FERROCHELATASE"/>
    <property type="match status" value="1"/>
</dbReference>
<gene>
    <name evidence="9" type="primary">hemH</name>
    <name evidence="11" type="ORF">BTO11_14945</name>
</gene>
<comment type="pathway">
    <text evidence="9 10">Porphyrin-containing compound metabolism; protoheme biosynthesis; protoheme from protoporphyrin-IX: step 1/1.</text>
</comment>
<evidence type="ECO:0000256" key="1">
    <source>
        <dbReference type="ARBA" id="ARBA00007718"/>
    </source>
</evidence>
<comment type="similarity">
    <text evidence="1 9 10">Belongs to the ferrochelatase family.</text>
</comment>
<dbReference type="OrthoDB" id="9809741at2"/>
<dbReference type="Gene3D" id="3.40.50.1400">
    <property type="match status" value="2"/>
</dbReference>
<comment type="catalytic activity">
    <reaction evidence="9 10">
        <text>heme b + 2 H(+) = protoporphyrin IX + Fe(2+)</text>
        <dbReference type="Rhea" id="RHEA:22584"/>
        <dbReference type="ChEBI" id="CHEBI:15378"/>
        <dbReference type="ChEBI" id="CHEBI:29033"/>
        <dbReference type="ChEBI" id="CHEBI:57306"/>
        <dbReference type="ChEBI" id="CHEBI:60344"/>
        <dbReference type="EC" id="4.98.1.1"/>
    </reaction>
</comment>
<evidence type="ECO:0000256" key="6">
    <source>
        <dbReference type="ARBA" id="ARBA00023239"/>
    </source>
</evidence>
<sequence length="338" mass="38724">MKTPDNTHFDHKKPQKIGVLLVNLGTPTEPTASAVRVYLKEFLSDSRVVEIPKIIWWFILNLIILPFRSKRSAAAYQSIWQKEGSPLLINTKNLAEKVGLKLAVDHENIMVDYAMRYGSDNIAKKLKAFEQQGLSKLLVIPLYPQYSATTTASIFDVVGDYYQQQRRIPDIRFISHYHDNEDYVKALVNKVKDHWYMHGKAEKLMLSFHGIPQRNWDKGDPYACECFKTSRLVAEQLELSQDQIVTTFQSRFGKAQWIQPYTEGTLKALAAQGTKSIQVVCPGFAVDCLETLEEIAEENKEYFIEAGGEKFEYITCLNDDDSHVDMMSQLILDNTKGW</sequence>
<comment type="caution">
    <text evidence="11">The sequence shown here is derived from an EMBL/GenBank/DDBJ whole genome shotgun (WGS) entry which is preliminary data.</text>
</comment>
<name>A0A2S7UXV1_9GAMM</name>
<feature type="binding site" evidence="9">
    <location>
        <position position="290"/>
    </location>
    <ligand>
        <name>Fe(2+)</name>
        <dbReference type="ChEBI" id="CHEBI:29033"/>
    </ligand>
</feature>
<dbReference type="InterPro" id="IPR001015">
    <property type="entry name" value="Ferrochelatase"/>
</dbReference>
<accession>A0A2S7UXV1</accession>
<dbReference type="CDD" id="cd00419">
    <property type="entry name" value="Ferrochelatase_C"/>
    <property type="match status" value="1"/>
</dbReference>
<organism evidence="11 12">
    <name type="scientific">Psychrosphaera saromensis</name>
    <dbReference type="NCBI Taxonomy" id="716813"/>
    <lineage>
        <taxon>Bacteria</taxon>
        <taxon>Pseudomonadati</taxon>
        <taxon>Pseudomonadota</taxon>
        <taxon>Gammaproteobacteria</taxon>
        <taxon>Alteromonadales</taxon>
        <taxon>Pseudoalteromonadaceae</taxon>
        <taxon>Psychrosphaera</taxon>
    </lineage>
</organism>
<dbReference type="EC" id="4.98.1.1" evidence="9 10"/>
<evidence type="ECO:0000256" key="4">
    <source>
        <dbReference type="ARBA" id="ARBA00023004"/>
    </source>
</evidence>
<dbReference type="SUPFAM" id="SSF53800">
    <property type="entry name" value="Chelatase"/>
    <property type="match status" value="1"/>
</dbReference>
<dbReference type="InterPro" id="IPR033644">
    <property type="entry name" value="Ferrochelatase_C"/>
</dbReference>
<proteinExistence type="inferred from homology"/>
<keyword evidence="5 9" id="KW-0350">Heme biosynthesis</keyword>
<feature type="binding site" evidence="9">
    <location>
        <position position="209"/>
    </location>
    <ligand>
        <name>Fe(2+)</name>
        <dbReference type="ChEBI" id="CHEBI:29033"/>
    </ligand>
</feature>
<dbReference type="FunFam" id="3.40.50.1400:FF:000002">
    <property type="entry name" value="Ferrochelatase"/>
    <property type="match status" value="1"/>
</dbReference>
<comment type="catalytic activity">
    <reaction evidence="8">
        <text>Fe-coproporphyrin III + 2 H(+) = coproporphyrin III + Fe(2+)</text>
        <dbReference type="Rhea" id="RHEA:49572"/>
        <dbReference type="ChEBI" id="CHEBI:15378"/>
        <dbReference type="ChEBI" id="CHEBI:29033"/>
        <dbReference type="ChEBI" id="CHEBI:68438"/>
        <dbReference type="ChEBI" id="CHEBI:131725"/>
        <dbReference type="EC" id="4.99.1.9"/>
    </reaction>
    <physiologicalReaction direction="right-to-left" evidence="8">
        <dbReference type="Rhea" id="RHEA:49574"/>
    </physiologicalReaction>
</comment>
<evidence type="ECO:0000256" key="3">
    <source>
        <dbReference type="ARBA" id="ARBA00022723"/>
    </source>
</evidence>
<dbReference type="GO" id="GO:0006783">
    <property type="term" value="P:heme biosynthetic process"/>
    <property type="evidence" value="ECO:0007669"/>
    <property type="project" value="UniProtKB-UniRule"/>
</dbReference>
<evidence type="ECO:0000256" key="10">
    <source>
        <dbReference type="RuleBase" id="RU000607"/>
    </source>
</evidence>
<evidence type="ECO:0000256" key="5">
    <source>
        <dbReference type="ARBA" id="ARBA00023133"/>
    </source>
</evidence>
<evidence type="ECO:0000313" key="12">
    <source>
        <dbReference type="Proteomes" id="UP000239007"/>
    </source>
</evidence>
<dbReference type="UniPathway" id="UPA00252">
    <property type="reaction ID" value="UER00325"/>
</dbReference>
<dbReference type="Proteomes" id="UP000239007">
    <property type="component" value="Unassembled WGS sequence"/>
</dbReference>
<dbReference type="EMBL" id="MSCH01000003">
    <property type="protein sequence ID" value="PQJ54817.1"/>
    <property type="molecule type" value="Genomic_DNA"/>
</dbReference>
<dbReference type="InterPro" id="IPR019772">
    <property type="entry name" value="Ferrochelatase_AS"/>
</dbReference>
<dbReference type="GO" id="GO:0004325">
    <property type="term" value="F:ferrochelatase activity"/>
    <property type="evidence" value="ECO:0007669"/>
    <property type="project" value="UniProtKB-UniRule"/>
</dbReference>
<dbReference type="NCBIfam" id="TIGR00109">
    <property type="entry name" value="hemH"/>
    <property type="match status" value="1"/>
</dbReference>
<dbReference type="Pfam" id="PF00762">
    <property type="entry name" value="Ferrochelatase"/>
    <property type="match status" value="1"/>
</dbReference>
<protein>
    <recommendedName>
        <fullName evidence="9 10">Ferrochelatase</fullName>
        <ecNumber evidence="9 10">4.98.1.1</ecNumber>
    </recommendedName>
    <alternativeName>
        <fullName evidence="9">Heme synthase</fullName>
    </alternativeName>
    <alternativeName>
        <fullName evidence="9">Protoheme ferro-lyase</fullName>
    </alternativeName>
</protein>
<comment type="function">
    <text evidence="9 10">Catalyzes the ferrous insertion into protoporphyrin IX.</text>
</comment>
<evidence type="ECO:0000256" key="2">
    <source>
        <dbReference type="ARBA" id="ARBA00022490"/>
    </source>
</evidence>
<evidence type="ECO:0000313" key="11">
    <source>
        <dbReference type="EMBL" id="PQJ54817.1"/>
    </source>
</evidence>
<keyword evidence="12" id="KW-1185">Reference proteome</keyword>
<dbReference type="GO" id="GO:0005737">
    <property type="term" value="C:cytoplasm"/>
    <property type="evidence" value="ECO:0007669"/>
    <property type="project" value="UniProtKB-SubCell"/>
</dbReference>
<dbReference type="HAMAP" id="MF_00323">
    <property type="entry name" value="Ferrochelatase"/>
    <property type="match status" value="1"/>
</dbReference>
<evidence type="ECO:0000256" key="8">
    <source>
        <dbReference type="ARBA" id="ARBA00024536"/>
    </source>
</evidence>
<dbReference type="PANTHER" id="PTHR11108:SF1">
    <property type="entry name" value="FERROCHELATASE, MITOCHONDRIAL"/>
    <property type="match status" value="1"/>
</dbReference>
<comment type="subcellular location">
    <subcellularLocation>
        <location evidence="9 10">Cytoplasm</location>
    </subcellularLocation>
</comment>
<evidence type="ECO:0000256" key="7">
    <source>
        <dbReference type="ARBA" id="ARBA00023244"/>
    </source>
</evidence>
<dbReference type="RefSeq" id="WP_105053343.1">
    <property type="nucleotide sequence ID" value="NZ_BMYG01000001.1"/>
</dbReference>
<evidence type="ECO:0000256" key="9">
    <source>
        <dbReference type="HAMAP-Rule" id="MF_00323"/>
    </source>
</evidence>
<dbReference type="AlphaFoldDB" id="A0A2S7UXV1"/>
<keyword evidence="6 9" id="KW-0456">Lyase</keyword>
<keyword evidence="7 9" id="KW-0627">Porphyrin biosynthesis</keyword>
<dbReference type="CDD" id="cd03411">
    <property type="entry name" value="Ferrochelatase_N"/>
    <property type="match status" value="1"/>
</dbReference>
<dbReference type="InterPro" id="IPR033659">
    <property type="entry name" value="Ferrochelatase_N"/>
</dbReference>